<gene>
    <name evidence="5" type="ORF">AE618_09260</name>
</gene>
<dbReference type="CDD" id="cd05233">
    <property type="entry name" value="SDR_c"/>
    <property type="match status" value="1"/>
</dbReference>
<keyword evidence="6" id="KW-1185">Reference proteome</keyword>
<keyword evidence="3" id="KW-0812">Transmembrane</keyword>
<reference evidence="5 6" key="1">
    <citation type="submission" date="2015-07" db="EMBL/GenBank/DDBJ databases">
        <title>Whole genome sequencing of Bosea vaviloviae isolated from cave pool.</title>
        <authorList>
            <person name="Tan N.E.H."/>
            <person name="Lee Y.P."/>
            <person name="Gan H.M."/>
            <person name="Barton H."/>
            <person name="Savka M.A."/>
        </authorList>
    </citation>
    <scope>NUCLEOTIDE SEQUENCE [LARGE SCALE GENOMIC DNA]</scope>
    <source>
        <strain evidence="5 6">SD260</strain>
    </source>
</reference>
<dbReference type="Proteomes" id="UP000037822">
    <property type="component" value="Unassembled WGS sequence"/>
</dbReference>
<accession>A0A0N1F5Q2</accession>
<dbReference type="Gene3D" id="3.40.50.720">
    <property type="entry name" value="NAD(P)-binding Rossmann-like Domain"/>
    <property type="match status" value="1"/>
</dbReference>
<feature type="transmembrane region" description="Helical" evidence="3">
    <location>
        <begin position="17"/>
        <end position="37"/>
    </location>
</feature>
<feature type="domain" description="Ketoreductase" evidence="4">
    <location>
        <begin position="16"/>
        <end position="195"/>
    </location>
</feature>
<evidence type="ECO:0000313" key="5">
    <source>
        <dbReference type="EMBL" id="KPH81212.1"/>
    </source>
</evidence>
<organism evidence="5 6">
    <name type="scientific">Bosea vaviloviae</name>
    <dbReference type="NCBI Taxonomy" id="1526658"/>
    <lineage>
        <taxon>Bacteria</taxon>
        <taxon>Pseudomonadati</taxon>
        <taxon>Pseudomonadota</taxon>
        <taxon>Alphaproteobacteria</taxon>
        <taxon>Hyphomicrobiales</taxon>
        <taxon>Boseaceae</taxon>
        <taxon>Bosea</taxon>
    </lineage>
</organism>
<comment type="caution">
    <text evidence="5">The sequence shown here is derived from an EMBL/GenBank/DDBJ whole genome shotgun (WGS) entry which is preliminary data.</text>
</comment>
<dbReference type="GO" id="GO:0016491">
    <property type="term" value="F:oxidoreductase activity"/>
    <property type="evidence" value="ECO:0007669"/>
    <property type="project" value="UniProtKB-KW"/>
</dbReference>
<keyword evidence="2" id="KW-0560">Oxidoreductase</keyword>
<dbReference type="InterPro" id="IPR002347">
    <property type="entry name" value="SDR_fam"/>
</dbReference>
<dbReference type="EMBL" id="LGSZ01000031">
    <property type="protein sequence ID" value="KPH81212.1"/>
    <property type="molecule type" value="Genomic_DNA"/>
</dbReference>
<dbReference type="InterPro" id="IPR020904">
    <property type="entry name" value="Sc_DH/Rdtase_CS"/>
</dbReference>
<evidence type="ECO:0000256" key="1">
    <source>
        <dbReference type="ARBA" id="ARBA00006484"/>
    </source>
</evidence>
<sequence length="258" mass="26825">MSATPISDRNRDLAGKVALITGGASGLGLAMTLRFAARGARVVVLDRDAAAADALAEIENAGFIACDVCDPDAVDAAFDRAEAGIGPLDIVVANAGISQNSPTLELSFADWRRVMAVNLDGVFLTAQAAGRRMAPRRRGVILLMASMYGVVAAPERIGYCVSKSGVAMMAKALALEWARHGLRVNALAPGYVRTPFLDDLIARGRLDADALTARMPIGRFIDTGEVADLAAFMASDEASAITGQVAGVDGGWSANGYL</sequence>
<name>A0A0N1F5Q2_9HYPH</name>
<dbReference type="SMART" id="SM00822">
    <property type="entry name" value="PKS_KR"/>
    <property type="match status" value="1"/>
</dbReference>
<evidence type="ECO:0000259" key="4">
    <source>
        <dbReference type="SMART" id="SM00822"/>
    </source>
</evidence>
<dbReference type="FunFam" id="3.40.50.720:FF:000084">
    <property type="entry name" value="Short-chain dehydrogenase reductase"/>
    <property type="match status" value="1"/>
</dbReference>
<keyword evidence="3" id="KW-1133">Transmembrane helix</keyword>
<keyword evidence="3" id="KW-0472">Membrane</keyword>
<evidence type="ECO:0000256" key="2">
    <source>
        <dbReference type="ARBA" id="ARBA00023002"/>
    </source>
</evidence>
<dbReference type="PROSITE" id="PS00061">
    <property type="entry name" value="ADH_SHORT"/>
    <property type="match status" value="1"/>
</dbReference>
<protein>
    <submittedName>
        <fullName evidence="5">Short-chain dehydrogenase</fullName>
    </submittedName>
</protein>
<dbReference type="PRINTS" id="PR00080">
    <property type="entry name" value="SDRFAMILY"/>
</dbReference>
<dbReference type="Pfam" id="PF13561">
    <property type="entry name" value="adh_short_C2"/>
    <property type="match status" value="1"/>
</dbReference>
<dbReference type="InterPro" id="IPR057326">
    <property type="entry name" value="KR_dom"/>
</dbReference>
<dbReference type="OrthoDB" id="9805986at2"/>
<dbReference type="InterPro" id="IPR036291">
    <property type="entry name" value="NAD(P)-bd_dom_sf"/>
</dbReference>
<evidence type="ECO:0000256" key="3">
    <source>
        <dbReference type="SAM" id="Phobius"/>
    </source>
</evidence>
<proteinExistence type="inferred from homology"/>
<dbReference type="PANTHER" id="PTHR43669:SF3">
    <property type="entry name" value="ALCOHOL DEHYDROGENASE, PUTATIVE (AFU_ORTHOLOGUE AFUA_3G03445)-RELATED"/>
    <property type="match status" value="1"/>
</dbReference>
<dbReference type="SUPFAM" id="SSF51735">
    <property type="entry name" value="NAD(P)-binding Rossmann-fold domains"/>
    <property type="match status" value="1"/>
</dbReference>
<evidence type="ECO:0000313" key="6">
    <source>
        <dbReference type="Proteomes" id="UP000037822"/>
    </source>
</evidence>
<dbReference type="PRINTS" id="PR00081">
    <property type="entry name" value="GDHRDH"/>
</dbReference>
<dbReference type="RefSeq" id="WP_054208763.1">
    <property type="nucleotide sequence ID" value="NZ_LGSZ01000031.1"/>
</dbReference>
<comment type="similarity">
    <text evidence="1">Belongs to the short-chain dehydrogenases/reductases (SDR) family.</text>
</comment>
<dbReference type="PANTHER" id="PTHR43669">
    <property type="entry name" value="5-KETO-D-GLUCONATE 5-REDUCTASE"/>
    <property type="match status" value="1"/>
</dbReference>
<dbReference type="AlphaFoldDB" id="A0A0N1F5Q2"/>
<dbReference type="PATRIC" id="fig|1526658.3.peg.5341"/>